<dbReference type="PANTHER" id="PTHR43133:SF8">
    <property type="entry name" value="RNA POLYMERASE SIGMA FACTOR HI_1459-RELATED"/>
    <property type="match status" value="1"/>
</dbReference>
<sequence>MSLLSVAFDTGQESTSGMHASTSATTAAGSDETLLARYRKGDSAAFEVLYQRHRQGLYRFLCGLAGQTELADEIYQETWLSLIRSESQPQGRASFRTWLYQIARNRLIDHWRKHGQRQPLQDSYDEQLHAQPDQGAGPEQQLSLSRDGERLQSALETLPEEQREVFLMRAHGELELAEIATLTQSPLETVKSRFRYAVQKLRRLLAEEVAV</sequence>
<dbReference type="AlphaFoldDB" id="A0A069QC61"/>
<dbReference type="InterPro" id="IPR013249">
    <property type="entry name" value="RNA_pol_sigma70_r4_t2"/>
</dbReference>
<keyword evidence="2" id="KW-0805">Transcription regulation</keyword>
<dbReference type="EMBL" id="CVVU01000213">
    <property type="protein sequence ID" value="CRP27014.1"/>
    <property type="molecule type" value="Genomic_DNA"/>
</dbReference>
<dbReference type="Pfam" id="PF08281">
    <property type="entry name" value="Sigma70_r4_2"/>
    <property type="match status" value="1"/>
</dbReference>
<dbReference type="SUPFAM" id="SSF88946">
    <property type="entry name" value="Sigma2 domain of RNA polymerase sigma factors"/>
    <property type="match status" value="1"/>
</dbReference>
<dbReference type="Proteomes" id="UP000045039">
    <property type="component" value="Unassembled WGS sequence"/>
</dbReference>
<name>A0A069QC61_PSEAI</name>
<accession>A0A069QC61</accession>
<evidence type="ECO:0000256" key="3">
    <source>
        <dbReference type="ARBA" id="ARBA00023082"/>
    </source>
</evidence>
<comment type="similarity">
    <text evidence="1">Belongs to the sigma-70 factor family. ECF subfamily.</text>
</comment>
<reference evidence="8" key="1">
    <citation type="submission" date="2015-06" db="EMBL/GenBank/DDBJ databases">
        <authorList>
            <person name="Radhakrishnan Rajesh"/>
            <person name="Underwood Anthony"/>
            <person name="Al-Shahib Ali"/>
        </authorList>
    </citation>
    <scope>NUCLEOTIDE SEQUENCE [LARGE SCALE GENOMIC DNA]</scope>
    <source>
        <strain evidence="8">P19_London_7_VIM_2_05_10</strain>
    </source>
</reference>
<organism evidence="7 8">
    <name type="scientific">Pseudomonas aeruginosa</name>
    <dbReference type="NCBI Taxonomy" id="287"/>
    <lineage>
        <taxon>Bacteria</taxon>
        <taxon>Pseudomonadati</taxon>
        <taxon>Pseudomonadota</taxon>
        <taxon>Gammaproteobacteria</taxon>
        <taxon>Pseudomonadales</taxon>
        <taxon>Pseudomonadaceae</taxon>
        <taxon>Pseudomonas</taxon>
    </lineage>
</organism>
<evidence type="ECO:0000256" key="6">
    <source>
        <dbReference type="SAM" id="MobiDB-lite"/>
    </source>
</evidence>
<comment type="caution">
    <text evidence="7">The sequence shown here is derived from an EMBL/GenBank/DDBJ whole genome shotgun (WGS) entry which is preliminary data.</text>
</comment>
<keyword evidence="4" id="KW-0238">DNA-binding</keyword>
<dbReference type="NCBIfam" id="NF009166">
    <property type="entry name" value="PRK12513.1"/>
    <property type="match status" value="1"/>
</dbReference>
<dbReference type="InterPro" id="IPR013324">
    <property type="entry name" value="RNA_pol_sigma_r3/r4-like"/>
</dbReference>
<keyword evidence="5" id="KW-0804">Transcription</keyword>
<evidence type="ECO:0000256" key="1">
    <source>
        <dbReference type="ARBA" id="ARBA00010641"/>
    </source>
</evidence>
<protein>
    <submittedName>
        <fullName evidence="7">ECF RNA polymerase sigma factor SigE</fullName>
    </submittedName>
</protein>
<dbReference type="InterPro" id="IPR014284">
    <property type="entry name" value="RNA_pol_sigma-70_dom"/>
</dbReference>
<dbReference type="SUPFAM" id="SSF88659">
    <property type="entry name" value="Sigma3 and sigma4 domains of RNA polymerase sigma factors"/>
    <property type="match status" value="1"/>
</dbReference>
<dbReference type="InterPro" id="IPR013325">
    <property type="entry name" value="RNA_pol_sigma_r2"/>
</dbReference>
<dbReference type="GO" id="GO:0006352">
    <property type="term" value="P:DNA-templated transcription initiation"/>
    <property type="evidence" value="ECO:0007669"/>
    <property type="project" value="InterPro"/>
</dbReference>
<proteinExistence type="inferred from homology"/>
<keyword evidence="3" id="KW-0731">Sigma factor</keyword>
<dbReference type="GO" id="GO:0016987">
    <property type="term" value="F:sigma factor activity"/>
    <property type="evidence" value="ECO:0007669"/>
    <property type="project" value="UniProtKB-KW"/>
</dbReference>
<dbReference type="NCBIfam" id="TIGR02937">
    <property type="entry name" value="sigma70-ECF"/>
    <property type="match status" value="1"/>
</dbReference>
<dbReference type="PANTHER" id="PTHR43133">
    <property type="entry name" value="RNA POLYMERASE ECF-TYPE SIGMA FACTO"/>
    <property type="match status" value="1"/>
</dbReference>
<dbReference type="Gene3D" id="1.10.10.10">
    <property type="entry name" value="Winged helix-like DNA-binding domain superfamily/Winged helix DNA-binding domain"/>
    <property type="match status" value="1"/>
</dbReference>
<dbReference type="InterPro" id="IPR039425">
    <property type="entry name" value="RNA_pol_sigma-70-like"/>
</dbReference>
<evidence type="ECO:0000256" key="2">
    <source>
        <dbReference type="ARBA" id="ARBA00023015"/>
    </source>
</evidence>
<dbReference type="KEGG" id="paeb:NCGM1900_3415"/>
<evidence type="ECO:0000256" key="4">
    <source>
        <dbReference type="ARBA" id="ARBA00023125"/>
    </source>
</evidence>
<dbReference type="CDD" id="cd06171">
    <property type="entry name" value="Sigma70_r4"/>
    <property type="match status" value="1"/>
</dbReference>
<evidence type="ECO:0000256" key="5">
    <source>
        <dbReference type="ARBA" id="ARBA00023163"/>
    </source>
</evidence>
<evidence type="ECO:0000313" key="8">
    <source>
        <dbReference type="Proteomes" id="UP000045039"/>
    </source>
</evidence>
<dbReference type="InterPro" id="IPR036388">
    <property type="entry name" value="WH-like_DNA-bd_sf"/>
</dbReference>
<dbReference type="Pfam" id="PF04542">
    <property type="entry name" value="Sigma70_r2"/>
    <property type="match status" value="1"/>
</dbReference>
<dbReference type="Gene3D" id="1.10.1740.10">
    <property type="match status" value="1"/>
</dbReference>
<dbReference type="InterPro" id="IPR007627">
    <property type="entry name" value="RNA_pol_sigma70_r2"/>
</dbReference>
<feature type="region of interest" description="Disordered" evidence="6">
    <location>
        <begin position="119"/>
        <end position="148"/>
    </location>
</feature>
<evidence type="ECO:0000313" key="7">
    <source>
        <dbReference type="EMBL" id="CRP27014.1"/>
    </source>
</evidence>
<dbReference type="GO" id="GO:0003677">
    <property type="term" value="F:DNA binding"/>
    <property type="evidence" value="ECO:0007669"/>
    <property type="project" value="UniProtKB-KW"/>
</dbReference>
<gene>
    <name evidence="7" type="primary">sigE</name>
    <name evidence="7" type="ORF">PAERUG_P19_London_7_VIM_2_05_10_03949</name>
</gene>